<comment type="caution">
    <text evidence="1">The sequence shown here is derived from an EMBL/GenBank/DDBJ whole genome shotgun (WGS) entry which is preliminary data.</text>
</comment>
<accession>A0ABD2N5Y9</accession>
<keyword evidence="2" id="KW-1185">Reference proteome</keyword>
<dbReference type="EMBL" id="JABFTP020000062">
    <property type="protein sequence ID" value="KAL3273852.1"/>
    <property type="molecule type" value="Genomic_DNA"/>
</dbReference>
<protein>
    <submittedName>
        <fullName evidence="1">Uncharacterized protein</fullName>
    </submittedName>
</protein>
<proteinExistence type="predicted"/>
<dbReference type="Proteomes" id="UP001516400">
    <property type="component" value="Unassembled WGS sequence"/>
</dbReference>
<gene>
    <name evidence="1" type="ORF">HHI36_015278</name>
</gene>
<evidence type="ECO:0000313" key="2">
    <source>
        <dbReference type="Proteomes" id="UP001516400"/>
    </source>
</evidence>
<reference evidence="1 2" key="1">
    <citation type="journal article" date="2021" name="BMC Biol.">
        <title>Horizontally acquired antibacterial genes associated with adaptive radiation of ladybird beetles.</title>
        <authorList>
            <person name="Li H.S."/>
            <person name="Tang X.F."/>
            <person name="Huang Y.H."/>
            <person name="Xu Z.Y."/>
            <person name="Chen M.L."/>
            <person name="Du X.Y."/>
            <person name="Qiu B.Y."/>
            <person name="Chen P.T."/>
            <person name="Zhang W."/>
            <person name="Slipinski A."/>
            <person name="Escalona H.E."/>
            <person name="Waterhouse R.M."/>
            <person name="Zwick A."/>
            <person name="Pang H."/>
        </authorList>
    </citation>
    <scope>NUCLEOTIDE SEQUENCE [LARGE SCALE GENOMIC DNA]</scope>
    <source>
        <strain evidence="1">SYSU2018</strain>
    </source>
</reference>
<organism evidence="1 2">
    <name type="scientific">Cryptolaemus montrouzieri</name>
    <dbReference type="NCBI Taxonomy" id="559131"/>
    <lineage>
        <taxon>Eukaryota</taxon>
        <taxon>Metazoa</taxon>
        <taxon>Ecdysozoa</taxon>
        <taxon>Arthropoda</taxon>
        <taxon>Hexapoda</taxon>
        <taxon>Insecta</taxon>
        <taxon>Pterygota</taxon>
        <taxon>Neoptera</taxon>
        <taxon>Endopterygota</taxon>
        <taxon>Coleoptera</taxon>
        <taxon>Polyphaga</taxon>
        <taxon>Cucujiformia</taxon>
        <taxon>Coccinelloidea</taxon>
        <taxon>Coccinellidae</taxon>
        <taxon>Scymninae</taxon>
        <taxon>Scymnini</taxon>
        <taxon>Cryptolaemus</taxon>
    </lineage>
</organism>
<dbReference type="AlphaFoldDB" id="A0ABD2N5Y9"/>
<name>A0ABD2N5Y9_9CUCU</name>
<sequence>MESKDKLKMSFDQQLTLYHKNNINIGKLTPSQKEYLEMFLSEEMHKFSKVEGRISYIEHEIRLKDETPIKQRYTPRNPALQAIINEEVDKMIAILKSLTAHGVLQSL</sequence>
<evidence type="ECO:0000313" key="1">
    <source>
        <dbReference type="EMBL" id="KAL3273852.1"/>
    </source>
</evidence>